<organism evidence="2">
    <name type="scientific">Clastoptera arizonana</name>
    <name type="common">Arizona spittle bug</name>
    <dbReference type="NCBI Taxonomy" id="38151"/>
    <lineage>
        <taxon>Eukaryota</taxon>
        <taxon>Metazoa</taxon>
        <taxon>Ecdysozoa</taxon>
        <taxon>Arthropoda</taxon>
        <taxon>Hexapoda</taxon>
        <taxon>Insecta</taxon>
        <taxon>Pterygota</taxon>
        <taxon>Neoptera</taxon>
        <taxon>Paraneoptera</taxon>
        <taxon>Hemiptera</taxon>
        <taxon>Auchenorrhyncha</taxon>
        <taxon>Cercopoidea</taxon>
        <taxon>Clastopteridae</taxon>
        <taxon>Clastoptera</taxon>
    </lineage>
</organism>
<dbReference type="AlphaFoldDB" id="A0A1B6DV74"/>
<reference evidence="2" key="1">
    <citation type="submission" date="2015-12" db="EMBL/GenBank/DDBJ databases">
        <title>De novo transcriptome assembly of four potential Pierce s Disease insect vectors from Arizona vineyards.</title>
        <authorList>
            <person name="Tassone E.E."/>
        </authorList>
    </citation>
    <scope>NUCLEOTIDE SEQUENCE</scope>
</reference>
<dbReference type="EMBL" id="GEDC01007735">
    <property type="protein sequence ID" value="JAS29563.1"/>
    <property type="molecule type" value="Transcribed_RNA"/>
</dbReference>
<feature type="coiled-coil region" evidence="1">
    <location>
        <begin position="62"/>
        <end position="89"/>
    </location>
</feature>
<protein>
    <submittedName>
        <fullName evidence="2">Uncharacterized protein</fullName>
    </submittedName>
</protein>
<gene>
    <name evidence="2" type="ORF">g.995</name>
</gene>
<keyword evidence="1" id="KW-0175">Coiled coil</keyword>
<accession>A0A1B6DV74</accession>
<feature type="non-terminal residue" evidence="2">
    <location>
        <position position="1"/>
    </location>
</feature>
<name>A0A1B6DV74_9HEMI</name>
<proteinExistence type="predicted"/>
<sequence>KNQLQDALNTTNMGDDEKTKAIKDLKLQINELKGVTEGSKMKQIGELGLDISSLSDGKLQQLEKAQFEIQRLMAELNFEKGRSKDLTNQFQDELNSLADNFDKLIILISNHKWSVEKLEKTHEVLSTLYKFHCNCQCLVCNCKMVHK</sequence>
<evidence type="ECO:0000256" key="1">
    <source>
        <dbReference type="SAM" id="Coils"/>
    </source>
</evidence>
<evidence type="ECO:0000313" key="2">
    <source>
        <dbReference type="EMBL" id="JAS29563.1"/>
    </source>
</evidence>